<evidence type="ECO:0000256" key="2">
    <source>
        <dbReference type="ARBA" id="ARBA00022694"/>
    </source>
</evidence>
<dbReference type="PANTHER" id="PTHR21027:SF1">
    <property type="entry name" value="TRNA-SPLICING ENDONUCLEASE SUBUNIT SEN54"/>
    <property type="match status" value="1"/>
</dbReference>
<feature type="compositionally biased region" description="Low complexity" evidence="3">
    <location>
        <begin position="37"/>
        <end position="47"/>
    </location>
</feature>
<keyword evidence="2" id="KW-0819">tRNA processing</keyword>
<accession>A0A1D6ESP0</accession>
<reference evidence="6" key="1">
    <citation type="submission" date="2015-12" db="EMBL/GenBank/DDBJ databases">
        <title>Update maize B73 reference genome by single molecule sequencing technologies.</title>
        <authorList>
            <consortium name="Maize Genome Sequencing Project"/>
            <person name="Ware D."/>
        </authorList>
    </citation>
    <scope>NUCLEOTIDE SEQUENCE [LARGE SCALE GENOMIC DNA]</scope>
    <source>
        <tissue evidence="6">Seedling</tissue>
    </source>
</reference>
<name>A0A1D6ESP0_MAIZE</name>
<dbReference type="Pfam" id="PF12928">
    <property type="entry name" value="tRNA_int_end_N2"/>
    <property type="match status" value="1"/>
</dbReference>
<evidence type="ECO:0000259" key="5">
    <source>
        <dbReference type="Pfam" id="PF12928"/>
    </source>
</evidence>
<dbReference type="InterPro" id="IPR024336">
    <property type="entry name" value="tRNA_splic_suSen54_N"/>
</dbReference>
<evidence type="ECO:0000313" key="6">
    <source>
        <dbReference type="EMBL" id="ONM22729.1"/>
    </source>
</evidence>
<evidence type="ECO:0000256" key="3">
    <source>
        <dbReference type="SAM" id="MobiDB-lite"/>
    </source>
</evidence>
<dbReference type="GO" id="GO:0008033">
    <property type="term" value="P:tRNA processing"/>
    <property type="evidence" value="ECO:0007669"/>
    <property type="project" value="UniProtKB-KW"/>
</dbReference>
<dbReference type="AlphaFoldDB" id="A0A1D6ESP0"/>
<comment type="similarity">
    <text evidence="1">Belongs to the SEN54 family.</text>
</comment>
<protein>
    <recommendedName>
        <fullName evidence="5">tRNA-splicing endonuclease subunit Sen54 N-terminal domain-containing protein</fullName>
    </recommendedName>
</protein>
<gene>
    <name evidence="6" type="ORF">ZEAMMB73_Zm00001d006071</name>
</gene>
<feature type="transmembrane region" description="Helical" evidence="4">
    <location>
        <begin position="142"/>
        <end position="161"/>
    </location>
</feature>
<keyword evidence="4" id="KW-1133">Transmembrane helix</keyword>
<dbReference type="ExpressionAtlas" id="A0A1D6ESP0">
    <property type="expression patterns" value="baseline and differential"/>
</dbReference>
<evidence type="ECO:0000256" key="1">
    <source>
        <dbReference type="ARBA" id="ARBA00005736"/>
    </source>
</evidence>
<proteinExistence type="inferred from homology"/>
<organism evidence="6">
    <name type="scientific">Zea mays</name>
    <name type="common">Maize</name>
    <dbReference type="NCBI Taxonomy" id="4577"/>
    <lineage>
        <taxon>Eukaryota</taxon>
        <taxon>Viridiplantae</taxon>
        <taxon>Streptophyta</taxon>
        <taxon>Embryophyta</taxon>
        <taxon>Tracheophyta</taxon>
        <taxon>Spermatophyta</taxon>
        <taxon>Magnoliopsida</taxon>
        <taxon>Liliopsida</taxon>
        <taxon>Poales</taxon>
        <taxon>Poaceae</taxon>
        <taxon>PACMAD clade</taxon>
        <taxon>Panicoideae</taxon>
        <taxon>Andropogonodae</taxon>
        <taxon>Andropogoneae</taxon>
        <taxon>Tripsacinae</taxon>
        <taxon>Zea</taxon>
    </lineage>
</organism>
<dbReference type="InterPro" id="IPR024337">
    <property type="entry name" value="tRNA_splic_suSen54"/>
</dbReference>
<dbReference type="PANTHER" id="PTHR21027">
    <property type="entry name" value="TRNA-SPLICING ENDONUCLEASE SUBUNIT SEN54"/>
    <property type="match status" value="1"/>
</dbReference>
<dbReference type="STRING" id="4577.A0A1D6ESP0"/>
<feature type="domain" description="tRNA-splicing endonuclease subunit Sen54 N-terminal" evidence="5">
    <location>
        <begin position="64"/>
        <end position="117"/>
    </location>
</feature>
<evidence type="ECO:0000256" key="4">
    <source>
        <dbReference type="SAM" id="Phobius"/>
    </source>
</evidence>
<dbReference type="InParanoid" id="A0A1D6ESP0"/>
<keyword evidence="4" id="KW-0472">Membrane</keyword>
<sequence>MVKAATWLLDRLLYVLKQDKGNDANTARDRRRRRRAPAGGAANAVGNDDGEEQHLNTFLDAANASSASSRVQFRNMASRARWVEEAGAAEVVENRGKLWLTTGVTRAGKLYYNVEETGYALGVLCIQHTSTNAALCESLKPFILPIMYSVLYMSCLTLTLFSSTRVLLVKAHCLMKTCRFLAEMGALILLNDKDETIGIEDIYGKLAGGNYGCSWDTFQAYKHLKSLGYIVGRFGVPWTMKHGGTHHTIAPQINILETDQSLNRVDGASNDITKLLKEIQIDGICPSFEVYLPNSKFKKSSPGCPSFLLCLLRGKPPSRVELEAVENNFRGIPLKYAHVDNGRVSFLSFDEVTLPSLP</sequence>
<dbReference type="IntAct" id="A0A1D6ESP0">
    <property type="interactions" value="4"/>
</dbReference>
<keyword evidence="4" id="KW-0812">Transmembrane</keyword>
<feature type="region of interest" description="Disordered" evidence="3">
    <location>
        <begin position="23"/>
        <end position="50"/>
    </location>
</feature>
<dbReference type="EMBL" id="CM007648">
    <property type="protein sequence ID" value="ONM22729.1"/>
    <property type="molecule type" value="Genomic_DNA"/>
</dbReference>